<protein>
    <submittedName>
        <fullName evidence="1">Retrotransposon protein</fullName>
    </submittedName>
</protein>
<evidence type="ECO:0000313" key="2">
    <source>
        <dbReference type="EMBL" id="TYK03592.1"/>
    </source>
</evidence>
<gene>
    <name evidence="2" type="ORF">E5676_scaffold293G00960</name>
    <name evidence="1" type="ORF">E6C27_scaffold88G001170</name>
</gene>
<evidence type="ECO:0000313" key="4">
    <source>
        <dbReference type="Proteomes" id="UP000321947"/>
    </source>
</evidence>
<dbReference type="EMBL" id="SSTE01011873">
    <property type="protein sequence ID" value="KAA0050379.1"/>
    <property type="molecule type" value="Genomic_DNA"/>
</dbReference>
<dbReference type="Proteomes" id="UP000321393">
    <property type="component" value="Unassembled WGS sequence"/>
</dbReference>
<evidence type="ECO:0000313" key="3">
    <source>
        <dbReference type="Proteomes" id="UP000321393"/>
    </source>
</evidence>
<accession>A0A5A7UA62</accession>
<proteinExistence type="predicted"/>
<sequence length="142" mass="15745">MLEGPVKGLLNKLFPHYDALSYVFGKDRATGDRAETFEDIASNVPTDNDRVPAEDDMDTKFLAICSPRMNMSPEDMMGAISQEDAMAAQVIEHMEAILSLIIMAGSKCIMIVNQKVSLMISFTQMFDPVKVAYCRILLSDDS</sequence>
<evidence type="ECO:0000313" key="1">
    <source>
        <dbReference type="EMBL" id="KAA0050379.1"/>
    </source>
</evidence>
<dbReference type="PANTHER" id="PTHR46250:SF18">
    <property type="entry name" value="MYB_SANT-LIKE DOMAIN-CONTAINING PROTEIN"/>
    <property type="match status" value="1"/>
</dbReference>
<name>A0A5A7UA62_CUCMM</name>
<dbReference type="EMBL" id="SSTD01014927">
    <property type="protein sequence ID" value="TYK03592.1"/>
    <property type="molecule type" value="Genomic_DNA"/>
</dbReference>
<reference evidence="3 4" key="1">
    <citation type="submission" date="2019-08" db="EMBL/GenBank/DDBJ databases">
        <title>Draft genome sequences of two oriental melons (Cucumis melo L. var makuwa).</title>
        <authorList>
            <person name="Kwon S.-Y."/>
        </authorList>
    </citation>
    <scope>NUCLEOTIDE SEQUENCE [LARGE SCALE GENOMIC DNA]</scope>
    <source>
        <strain evidence="4">cv. Chang Bougi</strain>
        <strain evidence="3">cv. SW 3</strain>
        <tissue evidence="1">Leaf</tissue>
    </source>
</reference>
<organism evidence="1 3">
    <name type="scientific">Cucumis melo var. makuwa</name>
    <name type="common">Oriental melon</name>
    <dbReference type="NCBI Taxonomy" id="1194695"/>
    <lineage>
        <taxon>Eukaryota</taxon>
        <taxon>Viridiplantae</taxon>
        <taxon>Streptophyta</taxon>
        <taxon>Embryophyta</taxon>
        <taxon>Tracheophyta</taxon>
        <taxon>Spermatophyta</taxon>
        <taxon>Magnoliopsida</taxon>
        <taxon>eudicotyledons</taxon>
        <taxon>Gunneridae</taxon>
        <taxon>Pentapetalae</taxon>
        <taxon>rosids</taxon>
        <taxon>fabids</taxon>
        <taxon>Cucurbitales</taxon>
        <taxon>Cucurbitaceae</taxon>
        <taxon>Benincaseae</taxon>
        <taxon>Cucumis</taxon>
    </lineage>
</organism>
<dbReference type="PANTHER" id="PTHR46250">
    <property type="entry name" value="MYB/SANT-LIKE DNA-BINDING DOMAIN PROTEIN-RELATED"/>
    <property type="match status" value="1"/>
</dbReference>
<comment type="caution">
    <text evidence="1">The sequence shown here is derived from an EMBL/GenBank/DDBJ whole genome shotgun (WGS) entry which is preliminary data.</text>
</comment>
<dbReference type="Proteomes" id="UP000321947">
    <property type="component" value="Unassembled WGS sequence"/>
</dbReference>
<dbReference type="AlphaFoldDB" id="A0A5A7UA62"/>